<dbReference type="InterPro" id="IPR021233">
    <property type="entry name" value="DUF2783"/>
</dbReference>
<dbReference type="GeneID" id="71056587"/>
<dbReference type="Pfam" id="PF10932">
    <property type="entry name" value="DUF2783"/>
    <property type="match status" value="1"/>
</dbReference>
<reference evidence="1 2" key="1">
    <citation type="submission" date="2017-11" db="EMBL/GenBank/DDBJ databases">
        <authorList>
            <person name="Seth-Smith MB H."/>
        </authorList>
    </citation>
    <scope>NUCLEOTIDE SEQUENCE [LARGE SCALE GENOMIC DNA]</scope>
    <source>
        <strain evidence="1">E</strain>
    </source>
</reference>
<dbReference type="AlphaFoldDB" id="A0AAJ5N8W1"/>
<protein>
    <recommendedName>
        <fullName evidence="3">DUF2783 domain-containing protein</fullName>
    </recommendedName>
</protein>
<dbReference type="RefSeq" id="WP_232036242.1">
    <property type="nucleotide sequence ID" value="NZ_LR025743.1"/>
</dbReference>
<gene>
    <name evidence="1" type="ORF">BSTAB16_4147</name>
</gene>
<sequence>MVMNGGATGNQSGLDEYARIPALPDPDAYFSMLSDACRDLDAAQGHLFHAQLVLVLIHHIADPDIVQEAIAIARTGLGLPAISSQE</sequence>
<accession>A0AAJ5N8W1</accession>
<evidence type="ECO:0000313" key="2">
    <source>
        <dbReference type="Proteomes" id="UP000268684"/>
    </source>
</evidence>
<keyword evidence="2" id="KW-1185">Reference proteome</keyword>
<dbReference type="Proteomes" id="UP000268684">
    <property type="component" value="Chromosome II"/>
</dbReference>
<proteinExistence type="predicted"/>
<organism evidence="1 2">
    <name type="scientific">Burkholderia stabilis</name>
    <dbReference type="NCBI Taxonomy" id="95485"/>
    <lineage>
        <taxon>Bacteria</taxon>
        <taxon>Pseudomonadati</taxon>
        <taxon>Pseudomonadota</taxon>
        <taxon>Betaproteobacteria</taxon>
        <taxon>Burkholderiales</taxon>
        <taxon>Burkholderiaceae</taxon>
        <taxon>Burkholderia</taxon>
        <taxon>Burkholderia cepacia complex</taxon>
    </lineage>
</organism>
<evidence type="ECO:0008006" key="3">
    <source>
        <dbReference type="Google" id="ProtNLM"/>
    </source>
</evidence>
<dbReference type="EMBL" id="LR025743">
    <property type="protein sequence ID" value="VBB13961.1"/>
    <property type="molecule type" value="Genomic_DNA"/>
</dbReference>
<name>A0AAJ5N8W1_9BURK</name>
<evidence type="ECO:0000313" key="1">
    <source>
        <dbReference type="EMBL" id="VBB13961.1"/>
    </source>
</evidence>